<gene>
    <name evidence="5" type="primary">gb19523</name>
    <name evidence="5" type="ORF">PR202_gb19523</name>
</gene>
<dbReference type="PANTHER" id="PTHR46935">
    <property type="entry name" value="OS01G0674700 PROTEIN"/>
    <property type="match status" value="1"/>
</dbReference>
<reference evidence="5" key="1">
    <citation type="journal article" date="2018" name="DNA Res.">
        <title>Multiple hybrid de novo genome assembly of finger millet, an orphan allotetraploid crop.</title>
        <authorList>
            <person name="Hatakeyama M."/>
            <person name="Aluri S."/>
            <person name="Balachadran M.T."/>
            <person name="Sivarajan S.R."/>
            <person name="Patrignani A."/>
            <person name="Gruter S."/>
            <person name="Poveda L."/>
            <person name="Shimizu-Inatsugi R."/>
            <person name="Baeten J."/>
            <person name="Francoijs K.J."/>
            <person name="Nataraja K.N."/>
            <person name="Reddy Y.A.N."/>
            <person name="Phadnis S."/>
            <person name="Ravikumar R.L."/>
            <person name="Schlapbach R."/>
            <person name="Sreeman S.M."/>
            <person name="Shimizu K.K."/>
        </authorList>
    </citation>
    <scope>NUCLEOTIDE SEQUENCE</scope>
</reference>
<dbReference type="InterPro" id="IPR044645">
    <property type="entry name" value="DG1/EMB2279-like"/>
</dbReference>
<dbReference type="Gene3D" id="1.25.40.10">
    <property type="entry name" value="Tetratricopeptide repeat domain"/>
    <property type="match status" value="1"/>
</dbReference>
<evidence type="ECO:0000313" key="6">
    <source>
        <dbReference type="Proteomes" id="UP001054889"/>
    </source>
</evidence>
<dbReference type="InterPro" id="IPR011990">
    <property type="entry name" value="TPR-like_helical_dom_sf"/>
</dbReference>
<evidence type="ECO:0000313" key="5">
    <source>
        <dbReference type="EMBL" id="GJN31160.1"/>
    </source>
</evidence>
<sequence length="506" mass="56889">MPSSARPPAMAVTSAPPPRFHLSLDLQDPGAKPSPLPSRRSRPVPTTETLRRRLLRKGVSPTPKILHVHRKKEALKALRRARKDTAAVAVASNEEALDVEDEEVRFRAAAAEYRALMGRPWDGSALGVVAPRVDGLSDGKGLDGLKDMLAARRGDGFRWLLDDDLETEVAHGMRRSPSAGFKADVGYEERRIEWLVTRLNEDDLTFCDWRLTRMMKKADIIYNEDNLLKVLNGLEARGNWRQALSVTQWVYNENIYRHRKSRFVYTKLLSILGKSLKATEALRVFNIMRVLNACVISQQWKGVFWVFQQMRTSCLSPTGASFGLAMEVMLKAKKYDFVQKYFEKMHKSGVPPRAITYKVLVRAFWEQGKVNEAVEEVTEMEQRGVVGAASVYYELACCLCNNGRWKDAMLQVEKLKQIPFTKPLEFTFTGMMIASYDAPPSNFIPASSSTWEAGGARRQLRQEKKVTGGGMKEEAAKTEGGRGSCDLETGGGGGRSGRRRKEEAYF</sequence>
<evidence type="ECO:0000256" key="4">
    <source>
        <dbReference type="SAM" id="MobiDB-lite"/>
    </source>
</evidence>
<dbReference type="PANTHER" id="PTHR46935:SF2">
    <property type="entry name" value="PENTACOTRIPEPTIDE-REPEAT REGION OF PRORP DOMAIN-CONTAINING PROTEIN"/>
    <property type="match status" value="1"/>
</dbReference>
<dbReference type="Pfam" id="PF01535">
    <property type="entry name" value="PPR"/>
    <property type="match status" value="2"/>
</dbReference>
<feature type="region of interest" description="Disordered" evidence="4">
    <location>
        <begin position="459"/>
        <end position="506"/>
    </location>
</feature>
<dbReference type="GO" id="GO:0009507">
    <property type="term" value="C:chloroplast"/>
    <property type="evidence" value="ECO:0007669"/>
    <property type="project" value="TreeGrafter"/>
</dbReference>
<evidence type="ECO:0000256" key="1">
    <source>
        <dbReference type="ARBA" id="ARBA00022737"/>
    </source>
</evidence>
<protein>
    <recommendedName>
        <fullName evidence="7">Pentatricopeptide repeat-containing protein</fullName>
    </recommendedName>
</protein>
<name>A0AAV5F8B0_ELECO</name>
<dbReference type="Proteomes" id="UP001054889">
    <property type="component" value="Unassembled WGS sequence"/>
</dbReference>
<evidence type="ECO:0008006" key="7">
    <source>
        <dbReference type="Google" id="ProtNLM"/>
    </source>
</evidence>
<organism evidence="5 6">
    <name type="scientific">Eleusine coracana subsp. coracana</name>
    <dbReference type="NCBI Taxonomy" id="191504"/>
    <lineage>
        <taxon>Eukaryota</taxon>
        <taxon>Viridiplantae</taxon>
        <taxon>Streptophyta</taxon>
        <taxon>Embryophyta</taxon>
        <taxon>Tracheophyta</taxon>
        <taxon>Spermatophyta</taxon>
        <taxon>Magnoliopsida</taxon>
        <taxon>Liliopsida</taxon>
        <taxon>Poales</taxon>
        <taxon>Poaceae</taxon>
        <taxon>PACMAD clade</taxon>
        <taxon>Chloridoideae</taxon>
        <taxon>Cynodonteae</taxon>
        <taxon>Eleusininae</taxon>
        <taxon>Eleusine</taxon>
    </lineage>
</organism>
<keyword evidence="6" id="KW-1185">Reference proteome</keyword>
<proteinExistence type="predicted"/>
<keyword evidence="1" id="KW-0677">Repeat</keyword>
<dbReference type="EMBL" id="BQKI01000082">
    <property type="protein sequence ID" value="GJN31160.1"/>
    <property type="molecule type" value="Genomic_DNA"/>
</dbReference>
<dbReference type="GO" id="GO:0009658">
    <property type="term" value="P:chloroplast organization"/>
    <property type="evidence" value="ECO:0007669"/>
    <property type="project" value="InterPro"/>
</dbReference>
<dbReference type="SUPFAM" id="SSF48452">
    <property type="entry name" value="TPR-like"/>
    <property type="match status" value="1"/>
</dbReference>
<feature type="repeat" description="PPR" evidence="3">
    <location>
        <begin position="353"/>
        <end position="387"/>
    </location>
</feature>
<evidence type="ECO:0000256" key="2">
    <source>
        <dbReference type="ARBA" id="ARBA00022946"/>
    </source>
</evidence>
<comment type="caution">
    <text evidence="5">The sequence shown here is derived from an EMBL/GenBank/DDBJ whole genome shotgun (WGS) entry which is preliminary data.</text>
</comment>
<feature type="compositionally biased region" description="Basic and acidic residues" evidence="4">
    <location>
        <begin position="460"/>
        <end position="480"/>
    </location>
</feature>
<reference evidence="5" key="2">
    <citation type="submission" date="2021-12" db="EMBL/GenBank/DDBJ databases">
        <title>Resequencing data analysis of finger millet.</title>
        <authorList>
            <person name="Hatakeyama M."/>
            <person name="Aluri S."/>
            <person name="Balachadran M.T."/>
            <person name="Sivarajan S.R."/>
            <person name="Poveda L."/>
            <person name="Shimizu-Inatsugi R."/>
            <person name="Schlapbach R."/>
            <person name="Sreeman S.M."/>
            <person name="Shimizu K.K."/>
        </authorList>
    </citation>
    <scope>NUCLEOTIDE SEQUENCE</scope>
</reference>
<dbReference type="AlphaFoldDB" id="A0AAV5F8B0"/>
<dbReference type="PROSITE" id="PS51375">
    <property type="entry name" value="PPR"/>
    <property type="match status" value="1"/>
</dbReference>
<accession>A0AAV5F8B0</accession>
<dbReference type="InterPro" id="IPR002885">
    <property type="entry name" value="PPR_rpt"/>
</dbReference>
<keyword evidence="2" id="KW-0809">Transit peptide</keyword>
<feature type="region of interest" description="Disordered" evidence="4">
    <location>
        <begin position="1"/>
        <end position="49"/>
    </location>
</feature>
<evidence type="ECO:0000256" key="3">
    <source>
        <dbReference type="PROSITE-ProRule" id="PRU00708"/>
    </source>
</evidence>